<dbReference type="InterPro" id="IPR005669">
    <property type="entry name" value="Thiosulph/SO4-bd"/>
</dbReference>
<keyword evidence="5" id="KW-0574">Periplasm</keyword>
<dbReference type="PROSITE" id="PS00757">
    <property type="entry name" value="PROK_SULFATE_BIND_2"/>
    <property type="match status" value="1"/>
</dbReference>
<evidence type="ECO:0000256" key="5">
    <source>
        <dbReference type="ARBA" id="ARBA00022764"/>
    </source>
</evidence>
<name>A0A3R8LSR5_9BURK</name>
<keyword evidence="3" id="KW-0813">Transport</keyword>
<dbReference type="NCBIfam" id="TIGR00971">
    <property type="entry name" value="3a0106s03"/>
    <property type="match status" value="1"/>
</dbReference>
<reference evidence="7 8" key="1">
    <citation type="submission" date="2018-11" db="EMBL/GenBank/DDBJ databases">
        <title>Genome sequencing of Lautropia sp. KCOM 2505 (= ChDC F240).</title>
        <authorList>
            <person name="Kook J.-K."/>
            <person name="Park S.-N."/>
            <person name="Lim Y.K."/>
        </authorList>
    </citation>
    <scope>NUCLEOTIDE SEQUENCE [LARGE SCALE GENOMIC DNA]</scope>
    <source>
        <strain evidence="7 8">KCOM 2505</strain>
    </source>
</reference>
<dbReference type="NCBIfam" id="NF008106">
    <property type="entry name" value="PRK10852.1"/>
    <property type="match status" value="1"/>
</dbReference>
<dbReference type="Pfam" id="PF13531">
    <property type="entry name" value="SBP_bac_11"/>
    <property type="match status" value="1"/>
</dbReference>
<dbReference type="RefSeq" id="WP_125095281.1">
    <property type="nucleotide sequence ID" value="NZ_RRUE01000001.1"/>
</dbReference>
<dbReference type="InterPro" id="IPR006311">
    <property type="entry name" value="TAT_signal"/>
</dbReference>
<dbReference type="GO" id="GO:1901681">
    <property type="term" value="F:sulfur compound binding"/>
    <property type="evidence" value="ECO:0007669"/>
    <property type="project" value="InterPro"/>
</dbReference>
<feature type="chain" id="PRO_5018612813" evidence="6">
    <location>
        <begin position="34"/>
        <end position="348"/>
    </location>
</feature>
<feature type="signal peptide" evidence="6">
    <location>
        <begin position="1"/>
        <end position="33"/>
    </location>
</feature>
<evidence type="ECO:0000256" key="3">
    <source>
        <dbReference type="ARBA" id="ARBA00022448"/>
    </source>
</evidence>
<comment type="subcellular location">
    <subcellularLocation>
        <location evidence="1">Periplasm</location>
    </subcellularLocation>
</comment>
<accession>A0A3R8LSR5</accession>
<gene>
    <name evidence="7" type="ORF">EHV23_06920</name>
</gene>
<dbReference type="OrthoDB" id="9802127at2"/>
<dbReference type="EMBL" id="RRUE01000001">
    <property type="protein sequence ID" value="RRN45854.1"/>
    <property type="molecule type" value="Genomic_DNA"/>
</dbReference>
<dbReference type="NCBIfam" id="NF008022">
    <property type="entry name" value="PRK10752.1"/>
    <property type="match status" value="1"/>
</dbReference>
<evidence type="ECO:0000256" key="6">
    <source>
        <dbReference type="SAM" id="SignalP"/>
    </source>
</evidence>
<evidence type="ECO:0000256" key="1">
    <source>
        <dbReference type="ARBA" id="ARBA00004418"/>
    </source>
</evidence>
<dbReference type="CDD" id="cd01005">
    <property type="entry name" value="PBP2_CysP"/>
    <property type="match status" value="1"/>
</dbReference>
<dbReference type="PANTHER" id="PTHR30368:SF1">
    <property type="entry name" value="THIOSULFATE-BINDING PROTEIN"/>
    <property type="match status" value="1"/>
</dbReference>
<evidence type="ECO:0000313" key="7">
    <source>
        <dbReference type="EMBL" id="RRN45854.1"/>
    </source>
</evidence>
<protein>
    <submittedName>
        <fullName evidence="7">Sulfate ABC transporter substrate-binding protein</fullName>
    </submittedName>
</protein>
<dbReference type="Proteomes" id="UP000270261">
    <property type="component" value="Unassembled WGS sequence"/>
</dbReference>
<comment type="caution">
    <text evidence="7">The sequence shown here is derived from an EMBL/GenBank/DDBJ whole genome shotgun (WGS) entry which is preliminary data.</text>
</comment>
<dbReference type="AlphaFoldDB" id="A0A3R8LSR5"/>
<dbReference type="PANTHER" id="PTHR30368">
    <property type="entry name" value="SULFATE-BINDING PROTEIN"/>
    <property type="match status" value="1"/>
</dbReference>
<dbReference type="PROSITE" id="PS51318">
    <property type="entry name" value="TAT"/>
    <property type="match status" value="1"/>
</dbReference>
<organism evidence="7 8">
    <name type="scientific">Lautropia dentalis</name>
    <dbReference type="NCBI Taxonomy" id="2490857"/>
    <lineage>
        <taxon>Bacteria</taxon>
        <taxon>Pseudomonadati</taxon>
        <taxon>Pseudomonadota</taxon>
        <taxon>Betaproteobacteria</taxon>
        <taxon>Burkholderiales</taxon>
        <taxon>Burkholderiaceae</taxon>
        <taxon>Lautropia</taxon>
    </lineage>
</organism>
<evidence type="ECO:0000256" key="2">
    <source>
        <dbReference type="ARBA" id="ARBA00006099"/>
    </source>
</evidence>
<comment type="similarity">
    <text evidence="2">Belongs to the prokaryotic sulfate-binding protein family.</text>
</comment>
<dbReference type="SUPFAM" id="SSF53850">
    <property type="entry name" value="Periplasmic binding protein-like II"/>
    <property type="match status" value="1"/>
</dbReference>
<dbReference type="InterPro" id="IPR034408">
    <property type="entry name" value="Sulphate/thiosulphate_BS"/>
</dbReference>
<proteinExistence type="inferred from homology"/>
<keyword evidence="8" id="KW-1185">Reference proteome</keyword>
<dbReference type="GO" id="GO:0042597">
    <property type="term" value="C:periplasmic space"/>
    <property type="evidence" value="ECO:0007669"/>
    <property type="project" value="UniProtKB-SubCell"/>
</dbReference>
<evidence type="ECO:0000256" key="4">
    <source>
        <dbReference type="ARBA" id="ARBA00022729"/>
    </source>
</evidence>
<dbReference type="GO" id="GO:0140104">
    <property type="term" value="F:molecular carrier activity"/>
    <property type="evidence" value="ECO:0007669"/>
    <property type="project" value="InterPro"/>
</dbReference>
<sequence length="348" mass="38292">MQTSRSRFSRRALLGLLPAAAAVLLTAPASARAAEQTLLNATYDVGRELFSEINPLFVAHWQKEKGQTLKIDQSYGGTSRQAQDIIQGKKADTVTFNQVPDIDILVKRRLVAKDWASQFPNNASPYYSTIAFMVRKGNPKHIRDWSDLARPDVKLVFPNPKTSGNARYSYLGAWNYAQEKFGGDEAAQKKFMASFLGNVENFPTGGRGATVAFAQNGQGDVLLTFESEIMNLVAGDEFRAQGFELVVPPTSVMAAFPVAIVDKVADARGTRDVAKAYLQFQYSKDIQQLLARHNLRVHDPEVKAATEKQFAPVKLVDPATFPGGWEGIQKTHFASGALLDQLLAEGRQ</sequence>
<dbReference type="Gene3D" id="3.40.190.10">
    <property type="entry name" value="Periplasmic binding protein-like II"/>
    <property type="match status" value="2"/>
</dbReference>
<evidence type="ECO:0000313" key="8">
    <source>
        <dbReference type="Proteomes" id="UP000270261"/>
    </source>
</evidence>
<keyword evidence="4 6" id="KW-0732">Signal</keyword>
<dbReference type="GO" id="GO:1902358">
    <property type="term" value="P:sulfate transmembrane transport"/>
    <property type="evidence" value="ECO:0007669"/>
    <property type="project" value="InterPro"/>
</dbReference>